<proteinExistence type="inferred from homology"/>
<dbReference type="PANTHER" id="PTHR15341:SF3">
    <property type="entry name" value="NUCLEAR NUCLEIC ACID-BINDING PROTEIN C1D"/>
    <property type="match status" value="1"/>
</dbReference>
<dbReference type="GO" id="GO:0005730">
    <property type="term" value="C:nucleolus"/>
    <property type="evidence" value="ECO:0007669"/>
    <property type="project" value="TreeGrafter"/>
</dbReference>
<feature type="compositionally biased region" description="Basic residues" evidence="7">
    <location>
        <begin position="176"/>
        <end position="186"/>
    </location>
</feature>
<dbReference type="InterPro" id="IPR007146">
    <property type="entry name" value="Sas10/Utp3/C1D"/>
</dbReference>
<comment type="function">
    <text evidence="6">Required for exosome-dependent processing of pre-rRNA and small nucleolar RNA (snRNA) precursors. Involved in processing of 35S pre-rRNA at the A0, A1 and A2 sites.</text>
</comment>
<dbReference type="Proteomes" id="UP001212152">
    <property type="component" value="Unassembled WGS sequence"/>
</dbReference>
<keyword evidence="5 6" id="KW-0539">Nucleus</keyword>
<keyword evidence="3 6" id="KW-0698">rRNA processing</keyword>
<keyword evidence="4 6" id="KW-0694">RNA-binding</keyword>
<evidence type="ECO:0000256" key="5">
    <source>
        <dbReference type="ARBA" id="ARBA00023242"/>
    </source>
</evidence>
<evidence type="ECO:0000313" key="9">
    <source>
        <dbReference type="Proteomes" id="UP001212152"/>
    </source>
</evidence>
<dbReference type="GO" id="GO:0003677">
    <property type="term" value="F:DNA binding"/>
    <property type="evidence" value="ECO:0007669"/>
    <property type="project" value="TreeGrafter"/>
</dbReference>
<evidence type="ECO:0000256" key="1">
    <source>
        <dbReference type="ARBA" id="ARBA00004123"/>
    </source>
</evidence>
<keyword evidence="9" id="KW-1185">Reference proteome</keyword>
<dbReference type="Pfam" id="PF04000">
    <property type="entry name" value="Sas10_Utp3"/>
    <property type="match status" value="1"/>
</dbReference>
<feature type="region of interest" description="Disordered" evidence="7">
    <location>
        <begin position="147"/>
        <end position="186"/>
    </location>
</feature>
<gene>
    <name evidence="8" type="ORF">HDU87_001347</name>
</gene>
<evidence type="ECO:0000256" key="6">
    <source>
        <dbReference type="RuleBase" id="RU368003"/>
    </source>
</evidence>
<evidence type="ECO:0000256" key="4">
    <source>
        <dbReference type="ARBA" id="ARBA00022884"/>
    </source>
</evidence>
<comment type="subcellular location">
    <subcellularLocation>
        <location evidence="1 6">Nucleus</location>
    </subcellularLocation>
</comment>
<reference evidence="8" key="1">
    <citation type="submission" date="2020-05" db="EMBL/GenBank/DDBJ databases">
        <title>Phylogenomic resolution of chytrid fungi.</title>
        <authorList>
            <person name="Stajich J.E."/>
            <person name="Amses K."/>
            <person name="Simmons R."/>
            <person name="Seto K."/>
            <person name="Myers J."/>
            <person name="Bonds A."/>
            <person name="Quandt C.A."/>
            <person name="Barry K."/>
            <person name="Liu P."/>
            <person name="Grigoriev I."/>
            <person name="Longcore J.E."/>
            <person name="James T.Y."/>
        </authorList>
    </citation>
    <scope>NUCLEOTIDE SEQUENCE</scope>
    <source>
        <strain evidence="8">JEL0379</strain>
    </source>
</reference>
<evidence type="ECO:0000313" key="8">
    <source>
        <dbReference type="EMBL" id="KAJ3181218.1"/>
    </source>
</evidence>
<dbReference type="InterPro" id="IPR011082">
    <property type="entry name" value="Exosome-assoc_fac/DNA_repair"/>
</dbReference>
<organism evidence="8 9">
    <name type="scientific">Geranomyces variabilis</name>
    <dbReference type="NCBI Taxonomy" id="109894"/>
    <lineage>
        <taxon>Eukaryota</taxon>
        <taxon>Fungi</taxon>
        <taxon>Fungi incertae sedis</taxon>
        <taxon>Chytridiomycota</taxon>
        <taxon>Chytridiomycota incertae sedis</taxon>
        <taxon>Chytridiomycetes</taxon>
        <taxon>Spizellomycetales</taxon>
        <taxon>Powellomycetaceae</taxon>
        <taxon>Geranomyces</taxon>
    </lineage>
</organism>
<protein>
    <recommendedName>
        <fullName evidence="6">Exosome complex protein</fullName>
    </recommendedName>
</protein>
<dbReference type="GO" id="GO:0003723">
    <property type="term" value="F:RNA binding"/>
    <property type="evidence" value="ECO:0007669"/>
    <property type="project" value="UniProtKB-UniRule"/>
</dbReference>
<dbReference type="GO" id="GO:0010468">
    <property type="term" value="P:regulation of gene expression"/>
    <property type="evidence" value="ECO:0007669"/>
    <property type="project" value="TreeGrafter"/>
</dbReference>
<evidence type="ECO:0000256" key="3">
    <source>
        <dbReference type="ARBA" id="ARBA00022552"/>
    </source>
</evidence>
<comment type="similarity">
    <text evidence="2 6">Belongs to the C1D family.</text>
</comment>
<evidence type="ECO:0000256" key="7">
    <source>
        <dbReference type="SAM" id="MobiDB-lite"/>
    </source>
</evidence>
<name>A0AAD5TMR6_9FUNG</name>
<dbReference type="GO" id="GO:0000460">
    <property type="term" value="P:maturation of 5.8S rRNA"/>
    <property type="evidence" value="ECO:0007669"/>
    <property type="project" value="TreeGrafter"/>
</dbReference>
<dbReference type="PANTHER" id="PTHR15341">
    <property type="entry name" value="SUN-COR STEROID HORMONE RECEPTOR CO-REPRESSOR"/>
    <property type="match status" value="1"/>
</dbReference>
<evidence type="ECO:0000256" key="2">
    <source>
        <dbReference type="ARBA" id="ARBA00009154"/>
    </source>
</evidence>
<accession>A0AAD5TMR6</accession>
<dbReference type="EMBL" id="JADGJQ010000013">
    <property type="protein sequence ID" value="KAJ3181218.1"/>
    <property type="molecule type" value="Genomic_DNA"/>
</dbReference>
<sequence length="186" mass="20393">MEDADLATTLAAKNKTLEEAVGRVNALLQPVLERPLDEQLAKLDVYDRAKLEVLLAFALNSLLFVYLRTEGANTKDHPVKQGLERVKQYFAKVQEAGTSHKPALRLNQAAAKRFVTHGLIANEEVSHEVKKRKQLDDEAEKLLQELELKAPQLRSRAASGESSPQTEGGSGGGPSTKKKKNKKSAA</sequence>
<dbReference type="AlphaFoldDB" id="A0AAD5TMR6"/>
<dbReference type="GO" id="GO:0000178">
    <property type="term" value="C:exosome (RNase complex)"/>
    <property type="evidence" value="ECO:0007669"/>
    <property type="project" value="TreeGrafter"/>
</dbReference>
<comment type="caution">
    <text evidence="8">The sequence shown here is derived from an EMBL/GenBank/DDBJ whole genome shotgun (WGS) entry which is preliminary data.</text>
</comment>